<name>A0A1Y6AD56_9BACI</name>
<gene>
    <name evidence="1" type="ORF">BACERE00185_04110</name>
</gene>
<evidence type="ECO:0000313" key="2">
    <source>
        <dbReference type="Proteomes" id="UP000194439"/>
    </source>
</evidence>
<accession>A0A1Y6AD56</accession>
<dbReference type="AlphaFoldDB" id="A0A1Y6AD56"/>
<reference evidence="2" key="1">
    <citation type="submission" date="2017-04" db="EMBL/GenBank/DDBJ databases">
        <authorList>
            <person name="Criscuolo A."/>
        </authorList>
    </citation>
    <scope>NUCLEOTIDE SEQUENCE [LARGE SCALE GENOMIC DNA]</scope>
</reference>
<dbReference type="EMBL" id="FWZD01000064">
    <property type="protein sequence ID" value="SME30782.1"/>
    <property type="molecule type" value="Genomic_DNA"/>
</dbReference>
<evidence type="ECO:0000313" key="1">
    <source>
        <dbReference type="EMBL" id="SME30782.1"/>
    </source>
</evidence>
<organism evidence="1 2">
    <name type="scientific">Bacillus mobilis</name>
    <dbReference type="NCBI Taxonomy" id="2026190"/>
    <lineage>
        <taxon>Bacteria</taxon>
        <taxon>Bacillati</taxon>
        <taxon>Bacillota</taxon>
        <taxon>Bacilli</taxon>
        <taxon>Bacillales</taxon>
        <taxon>Bacillaceae</taxon>
        <taxon>Bacillus</taxon>
        <taxon>Bacillus cereus group</taxon>
    </lineage>
</organism>
<dbReference type="Proteomes" id="UP000194439">
    <property type="component" value="Unassembled WGS sequence"/>
</dbReference>
<proteinExistence type="predicted"/>
<sequence>MVETKKEDIILRENINDNCYEMLVANNTMGFNHFVLYVDHNNKRFHVFDQINSVHPDYDCGTCADYHFNCNNLNEKICSILELDSSKYDKALIYLPKSNKVGFRIQPYGFGTNVPEKFDTYEPFVKMAMAANHIKI</sequence>
<protein>
    <submittedName>
        <fullName evidence="1">Uncharacterized protein</fullName>
    </submittedName>
</protein>